<protein>
    <submittedName>
        <fullName evidence="2">Uncharacterized protein</fullName>
    </submittedName>
</protein>
<feature type="transmembrane region" description="Helical" evidence="1">
    <location>
        <begin position="133"/>
        <end position="154"/>
    </location>
</feature>
<keyword evidence="3" id="KW-1185">Reference proteome</keyword>
<dbReference type="EMBL" id="BLKZ01000001">
    <property type="protein sequence ID" value="GFG91690.1"/>
    <property type="molecule type" value="Genomic_DNA"/>
</dbReference>
<keyword evidence="1" id="KW-0812">Transmembrane</keyword>
<dbReference type="AlphaFoldDB" id="A0A7I9YSL3"/>
<proteinExistence type="predicted"/>
<evidence type="ECO:0000313" key="3">
    <source>
        <dbReference type="Proteomes" id="UP000465360"/>
    </source>
</evidence>
<keyword evidence="1" id="KW-1133">Transmembrane helix</keyword>
<feature type="transmembrane region" description="Helical" evidence="1">
    <location>
        <begin position="96"/>
        <end position="121"/>
    </location>
</feature>
<name>A0A7I9YSL3_MYCBU</name>
<feature type="transmembrane region" description="Helical" evidence="1">
    <location>
        <begin position="38"/>
        <end position="55"/>
    </location>
</feature>
<dbReference type="Pfam" id="PF11139">
    <property type="entry name" value="SfLAP"/>
    <property type="match status" value="1"/>
</dbReference>
<evidence type="ECO:0000256" key="1">
    <source>
        <dbReference type="SAM" id="Phobius"/>
    </source>
</evidence>
<accession>A0A7I9YSL3</accession>
<evidence type="ECO:0000313" key="2">
    <source>
        <dbReference type="EMBL" id="GFG91690.1"/>
    </source>
</evidence>
<organism evidence="2 3">
    <name type="scientific">Mycobacterium bourgelatii</name>
    <dbReference type="NCBI Taxonomy" id="1273442"/>
    <lineage>
        <taxon>Bacteria</taxon>
        <taxon>Bacillati</taxon>
        <taxon>Actinomycetota</taxon>
        <taxon>Actinomycetes</taxon>
        <taxon>Mycobacteriales</taxon>
        <taxon>Mycobacteriaceae</taxon>
        <taxon>Mycobacterium</taxon>
    </lineage>
</organism>
<dbReference type="Proteomes" id="UP000465360">
    <property type="component" value="Unassembled WGS sequence"/>
</dbReference>
<reference evidence="2 3" key="1">
    <citation type="journal article" date="2019" name="Emerg. Microbes Infect.">
        <title>Comprehensive subspecies identification of 175 nontuberculous mycobacteria species based on 7547 genomic profiles.</title>
        <authorList>
            <person name="Matsumoto Y."/>
            <person name="Kinjo T."/>
            <person name="Motooka D."/>
            <person name="Nabeya D."/>
            <person name="Jung N."/>
            <person name="Uechi K."/>
            <person name="Horii T."/>
            <person name="Iida T."/>
            <person name="Fujita J."/>
            <person name="Nakamura S."/>
        </authorList>
    </citation>
    <scope>NUCLEOTIDE SEQUENCE [LARGE SCALE GENOMIC DNA]</scope>
    <source>
        <strain evidence="2 3">JCM 30725</strain>
    </source>
</reference>
<sequence>MCVAIAAGVLYGMRDAALSVMRWGAVATASSTGGRIQIAMGVLALLVAGLAVGLSPRQRERLGLPGPSAPAGQTLTSNTAASVSARAQSALHSKPIPVAFILGFAMLADFRLLAALAAMLASGATAGAQIAATGLYTLIALTFIELPLASRLAAPTWTAQMMETVNGWMKARRQHVFALVVALLGAFLMTRGISHA</sequence>
<feature type="transmembrane region" description="Helical" evidence="1">
    <location>
        <begin position="175"/>
        <end position="193"/>
    </location>
</feature>
<gene>
    <name evidence="2" type="ORF">MBOU_37320</name>
</gene>
<comment type="caution">
    <text evidence="2">The sequence shown here is derived from an EMBL/GenBank/DDBJ whole genome shotgun (WGS) entry which is preliminary data.</text>
</comment>
<dbReference type="InterPro" id="IPR021315">
    <property type="entry name" value="Gap/Sap"/>
</dbReference>
<keyword evidence="1" id="KW-0472">Membrane</keyword>